<dbReference type="HAMAP" id="MF_01464_B">
    <property type="entry name" value="SecF_B"/>
    <property type="match status" value="1"/>
</dbReference>
<keyword evidence="5 10" id="KW-0812">Transmembrane</keyword>
<feature type="domain" description="SSD" evidence="11">
    <location>
        <begin position="130"/>
        <end position="294"/>
    </location>
</feature>
<feature type="transmembrane region" description="Helical" evidence="10">
    <location>
        <begin position="161"/>
        <end position="187"/>
    </location>
</feature>
<keyword evidence="2 10" id="KW-0813">Transport</keyword>
<evidence type="ECO:0000259" key="11">
    <source>
        <dbReference type="PROSITE" id="PS50156"/>
    </source>
</evidence>
<dbReference type="PRINTS" id="PR01755">
    <property type="entry name" value="SECFTRNLCASE"/>
</dbReference>
<evidence type="ECO:0000256" key="4">
    <source>
        <dbReference type="ARBA" id="ARBA00022519"/>
    </source>
</evidence>
<feature type="transmembrane region" description="Helical" evidence="10">
    <location>
        <begin position="130"/>
        <end position="149"/>
    </location>
</feature>
<dbReference type="PANTHER" id="PTHR30081:SF8">
    <property type="entry name" value="PROTEIN TRANSLOCASE SUBUNIT SECF"/>
    <property type="match status" value="1"/>
</dbReference>
<dbReference type="NCBIfam" id="TIGR00916">
    <property type="entry name" value="2A0604s01"/>
    <property type="match status" value="1"/>
</dbReference>
<dbReference type="InterPro" id="IPR000731">
    <property type="entry name" value="SSD"/>
</dbReference>
<protein>
    <recommendedName>
        <fullName evidence="10">Protein-export membrane protein SecF</fullName>
    </recommendedName>
</protein>
<dbReference type="Gene3D" id="1.20.1640.10">
    <property type="entry name" value="Multidrug efflux transporter AcrB transmembrane domain"/>
    <property type="match status" value="1"/>
</dbReference>
<evidence type="ECO:0000256" key="3">
    <source>
        <dbReference type="ARBA" id="ARBA00022475"/>
    </source>
</evidence>
<evidence type="ECO:0000256" key="9">
    <source>
        <dbReference type="ARBA" id="ARBA00023136"/>
    </source>
</evidence>
<dbReference type="InterPro" id="IPR022646">
    <property type="entry name" value="SecD/SecF_CS"/>
</dbReference>
<dbReference type="InterPro" id="IPR005665">
    <property type="entry name" value="SecF_bac"/>
</dbReference>
<dbReference type="GO" id="GO:0005886">
    <property type="term" value="C:plasma membrane"/>
    <property type="evidence" value="ECO:0007669"/>
    <property type="project" value="UniProtKB-SubCell"/>
</dbReference>
<keyword evidence="4" id="KW-0997">Cell inner membrane</keyword>
<dbReference type="SUPFAM" id="SSF82866">
    <property type="entry name" value="Multidrug efflux transporter AcrB transmembrane domain"/>
    <property type="match status" value="1"/>
</dbReference>
<dbReference type="PROSITE" id="PS50156">
    <property type="entry name" value="SSD"/>
    <property type="match status" value="1"/>
</dbReference>
<reference evidence="12 13" key="1">
    <citation type="journal article" date="2015" name="Nature">
        <title>rRNA introns, odd ribosomes, and small enigmatic genomes across a large radiation of phyla.</title>
        <authorList>
            <person name="Brown C.T."/>
            <person name="Hug L.A."/>
            <person name="Thomas B.C."/>
            <person name="Sharon I."/>
            <person name="Castelle C.J."/>
            <person name="Singh A."/>
            <person name="Wilkins M.J."/>
            <person name="Williams K.H."/>
            <person name="Banfield J.F."/>
        </authorList>
    </citation>
    <scope>NUCLEOTIDE SEQUENCE [LARGE SCALE GENOMIC DNA]</scope>
</reference>
<feature type="transmembrane region" description="Helical" evidence="10">
    <location>
        <begin position="269"/>
        <end position="295"/>
    </location>
</feature>
<dbReference type="Pfam" id="PF07549">
    <property type="entry name" value="Sec_GG"/>
    <property type="match status" value="1"/>
</dbReference>
<dbReference type="InterPro" id="IPR022813">
    <property type="entry name" value="SecD/SecF_arch_bac"/>
</dbReference>
<dbReference type="AlphaFoldDB" id="A0A0G0JVR5"/>
<keyword evidence="8 10" id="KW-0811">Translocation</keyword>
<evidence type="ECO:0000256" key="1">
    <source>
        <dbReference type="ARBA" id="ARBA00004651"/>
    </source>
</evidence>
<dbReference type="InterPro" id="IPR048634">
    <property type="entry name" value="SecD_SecF_C"/>
</dbReference>
<dbReference type="GO" id="GO:0043952">
    <property type="term" value="P:protein transport by the Sec complex"/>
    <property type="evidence" value="ECO:0007669"/>
    <property type="project" value="UniProtKB-UniRule"/>
</dbReference>
<dbReference type="EMBL" id="LBTN01000007">
    <property type="protein sequence ID" value="KKQ41004.1"/>
    <property type="molecule type" value="Genomic_DNA"/>
</dbReference>
<feature type="transmembrane region" description="Helical" evidence="10">
    <location>
        <begin position="245"/>
        <end position="263"/>
    </location>
</feature>
<accession>A0A0G0JVR5</accession>
<keyword evidence="9 10" id="KW-0472">Membrane</keyword>
<sequence>MNIQFIKYSKLWVTITTVIVVVCVLLVTVWGLKPGIDFTGGSLLEISFSQTRPDTTEIQKAFEDLEMKNAVIQRTGDKGVIVRLSFLSEEQHQFVLQELRQRLATDTNVMHEEKFETIGAAISNQLRQRALWAILLVSLGIISYVAYSFRKVSRPVASWKYGLLAIIAMIHDLLLVMGVFAVLGHYFGIEVDVAFVVALLTVLGYSVNDTIVVYDRIRENLLRHREDNFGEVVNKGLNQTLMRSINTTLTTLLPLFALYFFGGATIHNFVLALLIGIASGAYSSIFIASPLLVLVEKWQRRQA</sequence>
<comment type="similarity">
    <text evidence="10">Belongs to the SecD/SecF family. SecF subfamily.</text>
</comment>
<dbReference type="PATRIC" id="fig|1619036.3.peg.250"/>
<evidence type="ECO:0000256" key="2">
    <source>
        <dbReference type="ARBA" id="ARBA00022448"/>
    </source>
</evidence>
<comment type="caution">
    <text evidence="12">The sequence shown here is derived from an EMBL/GenBank/DDBJ whole genome shotgun (WGS) entry which is preliminary data.</text>
</comment>
<name>A0A0G0JVR5_9BACT</name>
<keyword evidence="3 10" id="KW-1003">Cell membrane</keyword>
<comment type="subcellular location">
    <subcellularLocation>
        <location evidence="1 10">Cell membrane</location>
        <topology evidence="1 10">Multi-pass membrane protein</topology>
    </subcellularLocation>
</comment>
<feature type="transmembrane region" description="Helical" evidence="10">
    <location>
        <begin position="12"/>
        <end position="32"/>
    </location>
</feature>
<evidence type="ECO:0000313" key="13">
    <source>
        <dbReference type="Proteomes" id="UP000034333"/>
    </source>
</evidence>
<feature type="transmembrane region" description="Helical" evidence="10">
    <location>
        <begin position="193"/>
        <end position="214"/>
    </location>
</feature>
<evidence type="ECO:0000256" key="8">
    <source>
        <dbReference type="ARBA" id="ARBA00023010"/>
    </source>
</evidence>
<gene>
    <name evidence="10" type="primary">secF</name>
    <name evidence="12" type="ORF">US58_C0007G0015</name>
</gene>
<dbReference type="InterPro" id="IPR022645">
    <property type="entry name" value="SecD/SecF_bac"/>
</dbReference>
<organism evidence="12 13">
    <name type="scientific">Candidatus Magasanikbacteria bacterium GW2011_GWA2_37_8</name>
    <dbReference type="NCBI Taxonomy" id="1619036"/>
    <lineage>
        <taxon>Bacteria</taxon>
        <taxon>Candidatus Magasanikiibacteriota</taxon>
    </lineage>
</organism>
<dbReference type="NCBIfam" id="TIGR00966">
    <property type="entry name" value="transloc_SecF"/>
    <property type="match status" value="1"/>
</dbReference>
<dbReference type="InterPro" id="IPR055344">
    <property type="entry name" value="SecD_SecF_C_bact"/>
</dbReference>
<evidence type="ECO:0000256" key="7">
    <source>
        <dbReference type="ARBA" id="ARBA00022989"/>
    </source>
</evidence>
<proteinExistence type="inferred from homology"/>
<comment type="function">
    <text evidence="10">Part of the Sec protein translocase complex. Interacts with the SecYEG preprotein conducting channel. SecDF uses the proton motive force (PMF) to complete protein translocation after the ATP-dependent function of SecA.</text>
</comment>
<dbReference type="Proteomes" id="UP000034333">
    <property type="component" value="Unassembled WGS sequence"/>
</dbReference>
<dbReference type="PANTHER" id="PTHR30081">
    <property type="entry name" value="PROTEIN-EXPORT MEMBRANE PROTEIN SEC"/>
    <property type="match status" value="1"/>
</dbReference>
<dbReference type="STRING" id="1619036.US58_C0007G0015"/>
<dbReference type="Pfam" id="PF02355">
    <property type="entry name" value="SecD_SecF_C"/>
    <property type="match status" value="1"/>
</dbReference>
<evidence type="ECO:0000256" key="6">
    <source>
        <dbReference type="ARBA" id="ARBA00022927"/>
    </source>
</evidence>
<dbReference type="GO" id="GO:0065002">
    <property type="term" value="P:intracellular protein transmembrane transport"/>
    <property type="evidence" value="ECO:0007669"/>
    <property type="project" value="UniProtKB-UniRule"/>
</dbReference>
<evidence type="ECO:0000256" key="5">
    <source>
        <dbReference type="ARBA" id="ARBA00022692"/>
    </source>
</evidence>
<keyword evidence="7 10" id="KW-1133">Transmembrane helix</keyword>
<dbReference type="GO" id="GO:0006605">
    <property type="term" value="P:protein targeting"/>
    <property type="evidence" value="ECO:0007669"/>
    <property type="project" value="UniProtKB-UniRule"/>
</dbReference>
<dbReference type="GO" id="GO:0015450">
    <property type="term" value="F:protein-transporting ATPase activity"/>
    <property type="evidence" value="ECO:0007669"/>
    <property type="project" value="InterPro"/>
</dbReference>
<comment type="subunit">
    <text evidence="10">Forms a complex with SecD. Part of the essential Sec protein translocation apparatus which comprises SecA, SecYEG and auxiliary proteins SecDF. Other proteins may also be involved.</text>
</comment>
<evidence type="ECO:0000313" key="12">
    <source>
        <dbReference type="EMBL" id="KKQ41004.1"/>
    </source>
</evidence>
<evidence type="ECO:0000256" key="10">
    <source>
        <dbReference type="HAMAP-Rule" id="MF_01464"/>
    </source>
</evidence>
<keyword evidence="6 10" id="KW-0653">Protein transport</keyword>